<dbReference type="PANTHER" id="PTHR12830">
    <property type="entry name" value="ANAPHASE-PROMOTING COMPLEX SUBUNIT 5"/>
    <property type="match status" value="1"/>
</dbReference>
<evidence type="ECO:0000256" key="5">
    <source>
        <dbReference type="ARBA" id="ARBA00022737"/>
    </source>
</evidence>
<evidence type="ECO:0000256" key="3">
    <source>
        <dbReference type="ARBA" id="ARBA00022614"/>
    </source>
</evidence>
<dbReference type="GO" id="GO:0031145">
    <property type="term" value="P:anaphase-promoting complex-dependent catabolic process"/>
    <property type="evidence" value="ECO:0007669"/>
    <property type="project" value="TreeGrafter"/>
</dbReference>
<dbReference type="KEGG" id="aaf:AURANDRAFT_71506"/>
<accession>F0Y6Q2</accession>
<gene>
    <name evidence="12" type="ORF">AURANDRAFT_71506</name>
</gene>
<keyword evidence="6" id="KW-0498">Mitosis</keyword>
<dbReference type="GO" id="GO:0070979">
    <property type="term" value="P:protein K11-linked ubiquitination"/>
    <property type="evidence" value="ECO:0007669"/>
    <property type="project" value="TreeGrafter"/>
</dbReference>
<evidence type="ECO:0000256" key="4">
    <source>
        <dbReference type="ARBA" id="ARBA00022618"/>
    </source>
</evidence>
<evidence type="ECO:0000256" key="2">
    <source>
        <dbReference type="ARBA" id="ARBA00016066"/>
    </source>
</evidence>
<dbReference type="Proteomes" id="UP000002729">
    <property type="component" value="Unassembled WGS sequence"/>
</dbReference>
<feature type="region of interest" description="Disordered" evidence="9">
    <location>
        <begin position="188"/>
        <end position="226"/>
    </location>
</feature>
<comment type="similarity">
    <text evidence="1">Belongs to the APC5 family.</text>
</comment>
<evidence type="ECO:0000313" key="13">
    <source>
        <dbReference type="Proteomes" id="UP000002729"/>
    </source>
</evidence>
<keyword evidence="8" id="KW-0131">Cell cycle</keyword>
<dbReference type="InParanoid" id="F0Y6Q2"/>
<protein>
    <recommendedName>
        <fullName evidence="2">Anaphase-promoting complex subunit 5</fullName>
    </recommendedName>
</protein>
<feature type="domain" description="Disease resistance R13L4/SHOC-2-like LRR" evidence="11">
    <location>
        <begin position="978"/>
        <end position="1086"/>
    </location>
</feature>
<keyword evidence="13" id="KW-1185">Reference proteome</keyword>
<dbReference type="GeneID" id="20228258"/>
<feature type="region of interest" description="Disordered" evidence="9">
    <location>
        <begin position="388"/>
        <end position="410"/>
    </location>
</feature>
<keyword evidence="5" id="KW-0677">Repeat</keyword>
<keyword evidence="3" id="KW-0433">Leucine-rich repeat</keyword>
<dbReference type="GO" id="GO:0051301">
    <property type="term" value="P:cell division"/>
    <property type="evidence" value="ECO:0007669"/>
    <property type="project" value="UniProtKB-KW"/>
</dbReference>
<dbReference type="Pfam" id="PF12862">
    <property type="entry name" value="ANAPC5"/>
    <property type="match status" value="1"/>
</dbReference>
<sequence length="1270" mass="138334">MANPFNIGVCVVMQLLLPDDRLNDMDEASDDEAPARPELAAEELFAVAQFLLDEIQAIEGVEDAVATMPWFAVLARLARCFDASEPPAADGLGDRVAGWCARELEGLTASPDALVDFLDDLRRRLEKPSAGEKARRGACFTTHVDGESVFGLFLRRTLLDASLRHFDSVVGTYDRLVVYQSAYREDVAAAPPAPPPAAAAAAPRGRAGSFDEETSPPAPPAPPPVVAASSSSRRAFYLSLLTARQLELYLERRILSVSADVGTSTLEETERELAFLEALEPELPRASFLRYLSCVHHRELLGALDALHRYFDYARARGGPRSPNDAKSARGVAQYAALNLAAVHVRFGHHGLAAIAIDEAVRVAQQRHDHACVTFALSWLKHVDEQEREADADRHGPPLPGEDDGGGANVDALRRAAGRAKELGLGDLEAASTLAFTVDCVRHGMPSDELQLSPSTPAYQPSDLHVSALAAWELLGRATKALEVPGERDGPAAHHLAMTPQQRLARDAEQRRRGLLGEAEGAGLGKDAAITERRTVATDAPRTVVAQAAAKRHAVAGGVWTHFGFRRMSNLASRALLATACATARRAAERQARRAGSRGARPADGDACGGLVPHAIRESAAADLAFAALYGDFRPRERDRDGGGARVAYAVALRRLERLGAHASNRVSSNIAIRAEYLLKFEWALHRGANKRAEALASALLGVSPVQADLGPEAHVEAVRASARLLARRERWERAVKTMNELERYCGRKGLWAQQAECLMLGAHWRLDACPQSPVPALSPALRCLALCEKFALDHLHAEAAFALGRVNVYLGSVAKARSLIQGALPKLLGHSHVQLQGDAWYALAETELREKAYATKSPEIHKDVVAEGLKDFSRPLTYYGRALEAFTYVQNWKRMQDAHYYLSMIHHQLVDATDDACENKAKRDYHADRALKLNDDLNRSQQDLMFFRPIWILPAEWGEHLEYNEFDGGPSDGIPHEIGELTALTYLSLQNNKIDGTLPVEIGQLTKLQYLNLYSSYITGTIPTEIGLLSALTYLNFYNKQITGPIPTEIGQLTALKYLRLWECGITGPIPTEIGQLTALTELRVPPAYLTDNKINGPIPTEIGQLTKLGLLWLENNKIDGPIPTEIGQLTALTTLRVPPAYLTNTKITGTLPVEFGQLTKLTYLYLNDNEINGTLPVEFGQLTNLKWLYHNHITGTFPLALCDVENCIAEDNSLIVRTSPCDDYNNFVAPRVRPVCCDIIGENGETCAAAAAGLAALSAALAGVVMLA</sequence>
<evidence type="ECO:0000256" key="7">
    <source>
        <dbReference type="ARBA" id="ARBA00022786"/>
    </source>
</evidence>
<dbReference type="InterPro" id="IPR037679">
    <property type="entry name" value="Apc5"/>
</dbReference>
<evidence type="ECO:0000313" key="12">
    <source>
        <dbReference type="EMBL" id="EGB09058.1"/>
    </source>
</evidence>
<dbReference type="InterPro" id="IPR026000">
    <property type="entry name" value="Apc5_dom"/>
</dbReference>
<proteinExistence type="inferred from homology"/>
<dbReference type="OMA" id="PHAIRES"/>
<dbReference type="InterPro" id="IPR032675">
    <property type="entry name" value="LRR_dom_sf"/>
</dbReference>
<reference evidence="12 13" key="1">
    <citation type="journal article" date="2011" name="Proc. Natl. Acad. Sci. U.S.A.">
        <title>Niche of harmful alga Aureococcus anophagefferens revealed through ecogenomics.</title>
        <authorList>
            <person name="Gobler C.J."/>
            <person name="Berry D.L."/>
            <person name="Dyhrman S.T."/>
            <person name="Wilhelm S.W."/>
            <person name="Salamov A."/>
            <person name="Lobanov A.V."/>
            <person name="Zhang Y."/>
            <person name="Collier J.L."/>
            <person name="Wurch L.L."/>
            <person name="Kustka A.B."/>
            <person name="Dill B.D."/>
            <person name="Shah M."/>
            <person name="VerBerkmoes N.C."/>
            <person name="Kuo A."/>
            <person name="Terry A."/>
            <person name="Pangilinan J."/>
            <person name="Lindquist E.A."/>
            <person name="Lucas S."/>
            <person name="Paulsen I.T."/>
            <person name="Hattenrath-Lehmann T.K."/>
            <person name="Talmage S.C."/>
            <person name="Walker E.A."/>
            <person name="Koch F."/>
            <person name="Burson A.M."/>
            <person name="Marcoval M.A."/>
            <person name="Tang Y.Z."/>
            <person name="Lecleir G.R."/>
            <person name="Coyne K.J."/>
            <person name="Berg G.M."/>
            <person name="Bertrand E.M."/>
            <person name="Saito M.A."/>
            <person name="Gladyshev V.N."/>
            <person name="Grigoriev I.V."/>
        </authorList>
    </citation>
    <scope>NUCLEOTIDE SEQUENCE [LARGE SCALE GENOMIC DNA]</scope>
    <source>
        <strain evidence="13">CCMP 1984</strain>
    </source>
</reference>
<evidence type="ECO:0000256" key="6">
    <source>
        <dbReference type="ARBA" id="ARBA00022776"/>
    </source>
</evidence>
<organism evidence="13">
    <name type="scientific">Aureococcus anophagefferens</name>
    <name type="common">Harmful bloom alga</name>
    <dbReference type="NCBI Taxonomy" id="44056"/>
    <lineage>
        <taxon>Eukaryota</taxon>
        <taxon>Sar</taxon>
        <taxon>Stramenopiles</taxon>
        <taxon>Ochrophyta</taxon>
        <taxon>Pelagophyceae</taxon>
        <taxon>Pelagomonadales</taxon>
        <taxon>Pelagomonadaceae</taxon>
        <taxon>Aureococcus</taxon>
    </lineage>
</organism>
<dbReference type="GO" id="GO:0005680">
    <property type="term" value="C:anaphase-promoting complex"/>
    <property type="evidence" value="ECO:0007669"/>
    <property type="project" value="InterPro"/>
</dbReference>
<evidence type="ECO:0000256" key="8">
    <source>
        <dbReference type="ARBA" id="ARBA00023306"/>
    </source>
</evidence>
<dbReference type="PANTHER" id="PTHR12830:SF9">
    <property type="entry name" value="ANAPHASE-PROMOTING COMPLEX SUBUNIT 5"/>
    <property type="match status" value="1"/>
</dbReference>
<dbReference type="FunFam" id="3.80.10.10:FF:000383">
    <property type="entry name" value="Leucine-rich repeat receptor protein kinase EMS1"/>
    <property type="match status" value="1"/>
</dbReference>
<name>F0Y6Q2_AURAN</name>
<feature type="region of interest" description="Disordered" evidence="9">
    <location>
        <begin position="486"/>
        <end position="509"/>
    </location>
</feature>
<keyword evidence="4" id="KW-0132">Cell division</keyword>
<dbReference type="SUPFAM" id="SSF52058">
    <property type="entry name" value="L domain-like"/>
    <property type="match status" value="1"/>
</dbReference>
<dbReference type="InterPro" id="IPR055414">
    <property type="entry name" value="LRR_R13L4/SHOC2-like"/>
</dbReference>
<dbReference type="eggNOG" id="KOG4322">
    <property type="taxonomic scope" value="Eukaryota"/>
</dbReference>
<dbReference type="AlphaFoldDB" id="F0Y6Q2"/>
<dbReference type="Pfam" id="PF00560">
    <property type="entry name" value="LRR_1"/>
    <property type="match status" value="1"/>
</dbReference>
<dbReference type="GO" id="GO:0045842">
    <property type="term" value="P:positive regulation of mitotic metaphase/anaphase transition"/>
    <property type="evidence" value="ECO:0007669"/>
    <property type="project" value="TreeGrafter"/>
</dbReference>
<evidence type="ECO:0000256" key="1">
    <source>
        <dbReference type="ARBA" id="ARBA00007450"/>
    </source>
</evidence>
<dbReference type="InterPro" id="IPR003591">
    <property type="entry name" value="Leu-rich_rpt_typical-subtyp"/>
</dbReference>
<feature type="domain" description="Anaphase-promoting complex subunit 5" evidence="10">
    <location>
        <begin position="288"/>
        <end position="386"/>
    </location>
</feature>
<evidence type="ECO:0000259" key="10">
    <source>
        <dbReference type="Pfam" id="PF12862"/>
    </source>
</evidence>
<dbReference type="Pfam" id="PF23598">
    <property type="entry name" value="LRR_14"/>
    <property type="match status" value="1"/>
</dbReference>
<dbReference type="Gene3D" id="3.80.10.10">
    <property type="entry name" value="Ribonuclease Inhibitor"/>
    <property type="match status" value="2"/>
</dbReference>
<dbReference type="EMBL" id="GL833126">
    <property type="protein sequence ID" value="EGB09058.1"/>
    <property type="molecule type" value="Genomic_DNA"/>
</dbReference>
<keyword evidence="7" id="KW-0833">Ubl conjugation pathway</keyword>
<dbReference type="SMART" id="SM00369">
    <property type="entry name" value="LRR_TYP"/>
    <property type="match status" value="3"/>
</dbReference>
<evidence type="ECO:0000256" key="9">
    <source>
        <dbReference type="SAM" id="MobiDB-lite"/>
    </source>
</evidence>
<feature type="compositionally biased region" description="Pro residues" evidence="9">
    <location>
        <begin position="216"/>
        <end position="225"/>
    </location>
</feature>
<dbReference type="RefSeq" id="XP_009036183.1">
    <property type="nucleotide sequence ID" value="XM_009037935.1"/>
</dbReference>
<dbReference type="InterPro" id="IPR001611">
    <property type="entry name" value="Leu-rich_rpt"/>
</dbReference>
<evidence type="ECO:0000259" key="11">
    <source>
        <dbReference type="Pfam" id="PF23598"/>
    </source>
</evidence>
<dbReference type="OrthoDB" id="2504561at2759"/>